<dbReference type="Proteomes" id="UP000178347">
    <property type="component" value="Unassembled WGS sequence"/>
</dbReference>
<keyword evidence="2" id="KW-0812">Transmembrane</keyword>
<gene>
    <name evidence="3" type="ORF">A3G00_02035</name>
</gene>
<proteinExistence type="predicted"/>
<keyword evidence="2" id="KW-0472">Membrane</keyword>
<dbReference type="STRING" id="1798692.A3G00_02035"/>
<protein>
    <recommendedName>
        <fullName evidence="5">Collagen-like protein</fullName>
    </recommendedName>
</protein>
<comment type="caution">
    <text evidence="3">The sequence shown here is derived from an EMBL/GenBank/DDBJ whole genome shotgun (WGS) entry which is preliminary data.</text>
</comment>
<sequence length="265" mass="27780">MTVSWCANKKESEGAMLTVQGIASLLSSWDDADLPQKIYTAILTGGTQQEIQEWLEHEGVVMVGDTTVSDAIFAELAPAPPLVIHGRDGNPGQKGDPGPKGDKGDQGLKGRDGDSGDPGPKGDRGPAGPSASISWLVAVIVVIVVIAAGVYIVDSHRVDERIDAAKAEMPKVAGVAAKAKLKAAFGEEFLAAAPTWAKPTEPECSWGQFPTVGDCMAQKSEACAMRCCAYWAQQPLVLGAQCRLEIRNALLGQPAPYPPPPAPKS</sequence>
<evidence type="ECO:0008006" key="5">
    <source>
        <dbReference type="Google" id="ProtNLM"/>
    </source>
</evidence>
<name>A0A1F6MQZ6_9BACT</name>
<accession>A0A1F6MQZ6</accession>
<feature type="compositionally biased region" description="Basic and acidic residues" evidence="1">
    <location>
        <begin position="97"/>
        <end position="124"/>
    </location>
</feature>
<keyword evidence="2" id="KW-1133">Transmembrane helix</keyword>
<organism evidence="3 4">
    <name type="scientific">Candidatus Magasanikbacteria bacterium RIFCSPLOWO2_12_FULL_43_12</name>
    <dbReference type="NCBI Taxonomy" id="1798692"/>
    <lineage>
        <taxon>Bacteria</taxon>
        <taxon>Candidatus Magasanikiibacteriota</taxon>
    </lineage>
</organism>
<feature type="transmembrane region" description="Helical" evidence="2">
    <location>
        <begin position="133"/>
        <end position="153"/>
    </location>
</feature>
<evidence type="ECO:0000256" key="1">
    <source>
        <dbReference type="SAM" id="MobiDB-lite"/>
    </source>
</evidence>
<feature type="region of interest" description="Disordered" evidence="1">
    <location>
        <begin position="82"/>
        <end position="128"/>
    </location>
</feature>
<evidence type="ECO:0000256" key="2">
    <source>
        <dbReference type="SAM" id="Phobius"/>
    </source>
</evidence>
<dbReference type="Pfam" id="PF01391">
    <property type="entry name" value="Collagen"/>
    <property type="match status" value="1"/>
</dbReference>
<evidence type="ECO:0000313" key="4">
    <source>
        <dbReference type="Proteomes" id="UP000178347"/>
    </source>
</evidence>
<dbReference type="AlphaFoldDB" id="A0A1F6MQZ6"/>
<dbReference type="EMBL" id="MFQN01000029">
    <property type="protein sequence ID" value="OGH74057.1"/>
    <property type="molecule type" value="Genomic_DNA"/>
</dbReference>
<evidence type="ECO:0000313" key="3">
    <source>
        <dbReference type="EMBL" id="OGH74057.1"/>
    </source>
</evidence>
<dbReference type="InterPro" id="IPR008160">
    <property type="entry name" value="Collagen"/>
</dbReference>
<reference evidence="3 4" key="1">
    <citation type="journal article" date="2016" name="Nat. Commun.">
        <title>Thousands of microbial genomes shed light on interconnected biogeochemical processes in an aquifer system.</title>
        <authorList>
            <person name="Anantharaman K."/>
            <person name="Brown C.T."/>
            <person name="Hug L.A."/>
            <person name="Sharon I."/>
            <person name="Castelle C.J."/>
            <person name="Probst A.J."/>
            <person name="Thomas B.C."/>
            <person name="Singh A."/>
            <person name="Wilkins M.J."/>
            <person name="Karaoz U."/>
            <person name="Brodie E.L."/>
            <person name="Williams K.H."/>
            <person name="Hubbard S.S."/>
            <person name="Banfield J.F."/>
        </authorList>
    </citation>
    <scope>NUCLEOTIDE SEQUENCE [LARGE SCALE GENOMIC DNA]</scope>
</reference>